<accession>A0ABS9SHM5</accession>
<dbReference type="PROSITE" id="PS51257">
    <property type="entry name" value="PROKAR_LIPOPROTEIN"/>
    <property type="match status" value="1"/>
</dbReference>
<dbReference type="Gene3D" id="2.60.120.260">
    <property type="entry name" value="Galactose-binding domain-like"/>
    <property type="match status" value="1"/>
</dbReference>
<protein>
    <submittedName>
        <fullName evidence="4">DUF4959 domain-containing protein</fullName>
    </submittedName>
</protein>
<dbReference type="Proteomes" id="UP001202248">
    <property type="component" value="Unassembled WGS sequence"/>
</dbReference>
<dbReference type="InterPro" id="IPR033431">
    <property type="entry name" value="DUF5126"/>
</dbReference>
<comment type="caution">
    <text evidence="4">The sequence shown here is derived from an EMBL/GenBank/DDBJ whole genome shotgun (WGS) entry which is preliminary data.</text>
</comment>
<proteinExistence type="predicted"/>
<keyword evidence="5" id="KW-1185">Reference proteome</keyword>
<evidence type="ECO:0000259" key="2">
    <source>
        <dbReference type="Pfam" id="PF16391"/>
    </source>
</evidence>
<dbReference type="Pfam" id="PF16391">
    <property type="entry name" value="DUF5000"/>
    <property type="match status" value="1"/>
</dbReference>
<dbReference type="SUPFAM" id="SSF49785">
    <property type="entry name" value="Galactose-binding domain-like"/>
    <property type="match status" value="1"/>
</dbReference>
<reference evidence="4 5" key="1">
    <citation type="submission" date="2022-02" db="EMBL/GenBank/DDBJ databases">
        <authorList>
            <person name="Min J."/>
        </authorList>
    </citation>
    <scope>NUCLEOTIDE SEQUENCE [LARGE SCALE GENOMIC DNA]</scope>
    <source>
        <strain evidence="4 5">GR10-1</strain>
    </source>
</reference>
<dbReference type="InterPro" id="IPR008979">
    <property type="entry name" value="Galactose-bd-like_sf"/>
</dbReference>
<dbReference type="EMBL" id="JAKWBL010000001">
    <property type="protein sequence ID" value="MCH5597871.1"/>
    <property type="molecule type" value="Genomic_DNA"/>
</dbReference>
<evidence type="ECO:0000313" key="4">
    <source>
        <dbReference type="EMBL" id="MCH5597871.1"/>
    </source>
</evidence>
<dbReference type="RefSeq" id="WP_240827227.1">
    <property type="nucleotide sequence ID" value="NZ_JAKWBL010000001.1"/>
</dbReference>
<evidence type="ECO:0000313" key="5">
    <source>
        <dbReference type="Proteomes" id="UP001202248"/>
    </source>
</evidence>
<sequence>MKQIIHKKLLMLFGVIMSISLISGCKEDVGITVNRIGQKPPPVTNIRTTSISGGAYIKYDLPLAEDLRYVKATYKLDNGIEREAKSSIYKNELLVDGFGEEGMYDIELTAVAVGEVESEPVTVKVNVLTPPHKVVFEKLKEGDNIQATFGGINLKYVNETNADIVIRVLRKDSLGNWQQASSEYTSLDSGVVRMRGLKAGEAEFGVFVEDRWDHFSDTLKVTLTPLEEVPLLDDGRYAYRLLDLPGDVPVNSASWVDKNGIWDDDYTSGGRFYTQTNEGYELPLSLTIDLNTPALLSRMIYWTWWGSSSGTYGATHMYDFAVYGSNDPNPDGSWDSWTFIDRFLSIRPSGLGFGVSASEEEVENLKENGETYEFSDPLAFPKFRYIRLRIYANWSGRYSGEVGTYISELDLFGQR</sequence>
<dbReference type="Pfam" id="PF16323">
    <property type="entry name" value="DUF4959"/>
    <property type="match status" value="1"/>
</dbReference>
<dbReference type="Pfam" id="PF17166">
    <property type="entry name" value="DUF5126"/>
    <property type="match status" value="1"/>
</dbReference>
<name>A0ABS9SHM5_9BACT</name>
<evidence type="ECO:0000259" key="1">
    <source>
        <dbReference type="Pfam" id="PF16323"/>
    </source>
</evidence>
<dbReference type="InterPro" id="IPR032527">
    <property type="entry name" value="DUF4959"/>
</dbReference>
<feature type="domain" description="DUF5000" evidence="2">
    <location>
        <begin position="262"/>
        <end position="413"/>
    </location>
</feature>
<gene>
    <name evidence="4" type="ORF">MKP09_08115</name>
</gene>
<feature type="domain" description="DUF5126" evidence="3">
    <location>
        <begin position="128"/>
        <end position="229"/>
    </location>
</feature>
<evidence type="ECO:0000259" key="3">
    <source>
        <dbReference type="Pfam" id="PF17166"/>
    </source>
</evidence>
<feature type="domain" description="DUF4959" evidence="1">
    <location>
        <begin position="24"/>
        <end position="126"/>
    </location>
</feature>
<dbReference type="InterPro" id="IPR032164">
    <property type="entry name" value="DUF5000"/>
</dbReference>
<organism evidence="4 5">
    <name type="scientific">Niabella ginsengisoli</name>
    <dbReference type="NCBI Taxonomy" id="522298"/>
    <lineage>
        <taxon>Bacteria</taxon>
        <taxon>Pseudomonadati</taxon>
        <taxon>Bacteroidota</taxon>
        <taxon>Chitinophagia</taxon>
        <taxon>Chitinophagales</taxon>
        <taxon>Chitinophagaceae</taxon>
        <taxon>Niabella</taxon>
    </lineage>
</organism>